<dbReference type="SUPFAM" id="SSF49777">
    <property type="entry name" value="PEBP-like"/>
    <property type="match status" value="1"/>
</dbReference>
<dbReference type="CDD" id="cd00866">
    <property type="entry name" value="PEBP_euk"/>
    <property type="match status" value="1"/>
</dbReference>
<reference evidence="1" key="1">
    <citation type="submission" date="2020-04" db="EMBL/GenBank/DDBJ databases">
        <authorList>
            <person name="Alioto T."/>
            <person name="Alioto T."/>
            <person name="Gomez Garrido J."/>
        </authorList>
    </citation>
    <scope>NUCLEOTIDE SEQUENCE</scope>
    <source>
        <strain evidence="1">A484AB</strain>
    </source>
</reference>
<dbReference type="EMBL" id="CACRXK020003678">
    <property type="protein sequence ID" value="CAB3999818.1"/>
    <property type="molecule type" value="Genomic_DNA"/>
</dbReference>
<evidence type="ECO:0000313" key="2">
    <source>
        <dbReference type="Proteomes" id="UP001152795"/>
    </source>
</evidence>
<dbReference type="OrthoDB" id="2506647at2759"/>
<comment type="caution">
    <text evidence="1">The sequence shown here is derived from an EMBL/GenBank/DDBJ whole genome shotgun (WGS) entry which is preliminary data.</text>
</comment>
<evidence type="ECO:0000313" key="1">
    <source>
        <dbReference type="EMBL" id="CAB3999818.1"/>
    </source>
</evidence>
<dbReference type="Proteomes" id="UP001152795">
    <property type="component" value="Unassembled WGS sequence"/>
</dbReference>
<gene>
    <name evidence="1" type="ORF">PACLA_8A012556</name>
</gene>
<dbReference type="PANTHER" id="PTHR11362:SF82">
    <property type="entry name" value="PHOSPHATIDYLETHANOLAMINE-BINDING PROTEIN 4"/>
    <property type="match status" value="1"/>
</dbReference>
<dbReference type="PANTHER" id="PTHR11362">
    <property type="entry name" value="PHOSPHATIDYLETHANOLAMINE-BINDING PROTEIN"/>
    <property type="match status" value="1"/>
</dbReference>
<dbReference type="Pfam" id="PF01161">
    <property type="entry name" value="PBP"/>
    <property type="match status" value="1"/>
</dbReference>
<name>A0A6S7I5T8_PARCT</name>
<dbReference type="InterPro" id="IPR036610">
    <property type="entry name" value="PEBP-like_sf"/>
</dbReference>
<dbReference type="InterPro" id="IPR035810">
    <property type="entry name" value="PEBP_euk"/>
</dbReference>
<proteinExistence type="predicted"/>
<dbReference type="Gene3D" id="3.90.280.10">
    <property type="entry name" value="PEBP-like"/>
    <property type="match status" value="1"/>
</dbReference>
<dbReference type="InterPro" id="IPR008914">
    <property type="entry name" value="PEBP"/>
</dbReference>
<protein>
    <submittedName>
        <fullName evidence="1">Uncharacterized protein</fullName>
    </submittedName>
</protein>
<organism evidence="1 2">
    <name type="scientific">Paramuricea clavata</name>
    <name type="common">Red gorgonian</name>
    <name type="synonym">Violescent sea-whip</name>
    <dbReference type="NCBI Taxonomy" id="317549"/>
    <lineage>
        <taxon>Eukaryota</taxon>
        <taxon>Metazoa</taxon>
        <taxon>Cnidaria</taxon>
        <taxon>Anthozoa</taxon>
        <taxon>Octocorallia</taxon>
        <taxon>Malacalcyonacea</taxon>
        <taxon>Plexauridae</taxon>
        <taxon>Paramuricea</taxon>
    </lineage>
</organism>
<sequence length="182" mass="20435">MNFTRCCVFVLLCISNIYKIQGYNFNACPTSKNNVLNVTYGSLVVKCGTKYDLELVTPDPPNISFSHADKEKFYEVLMIDPDASKCRSWLHMLLSDVKGSDLQNGISANVNTGFNVVTEYMSPGPPKGAGYHRYIQAAFGHEEPLNLEKITQRCGFDIDLFSITHNLHLIPDANNMFKTQTK</sequence>
<keyword evidence="2" id="KW-1185">Reference proteome</keyword>
<accession>A0A6S7I5T8</accession>
<dbReference type="AlphaFoldDB" id="A0A6S7I5T8"/>